<dbReference type="PANTHER" id="PTHR35791:SF1">
    <property type="entry name" value="UPF0754 MEMBRANE PROTEIN YHEB"/>
    <property type="match status" value="1"/>
</dbReference>
<keyword evidence="1" id="KW-0472">Membrane</keyword>
<sequence>MDLNSILADVQENWWLYCLLPVVAALIGYGTKLAAIHMMFYPLKFVGIKPFGWQGVVPARAHIMAGIACDTLTKDLIRPEELFDRLDPARVAKEIEQPLLKMVDDITREVAAAYQPGLWESMPESVKKMLIKRVQKDAPTMVEDIMSDVRNNLDKVFDLRDMIVKNLTRDIVLLNRMFQETAAEEFRFIRNSGIYFGFAIGCVQAVVWALTHNPWVMPIFGGITGWLTDWLALKLIFEPREEKKVFGLFKWQGMFMKRRDEVAVDYGTIIANEIITPANITDAILTGPMSDRLFEMVQRHVQRAVDEQAGIAKPLMVYRIGSRNYQEMKKIVAERVMERAPEALHEIEEYAADAMDLKTTIIDKVRALSDDDFEGLLRPIFKQDEWKLIAVGAVLGFLVGELQVQIMLSH</sequence>
<name>A0ABV3TZX4_9GAMM</name>
<dbReference type="PANTHER" id="PTHR35791">
    <property type="entry name" value="UPF0754 MEMBRANE PROTEIN YHEB"/>
    <property type="match status" value="1"/>
</dbReference>
<evidence type="ECO:0000313" key="2">
    <source>
        <dbReference type="EMBL" id="MEX1667170.1"/>
    </source>
</evidence>
<evidence type="ECO:0000313" key="3">
    <source>
        <dbReference type="Proteomes" id="UP001557484"/>
    </source>
</evidence>
<accession>A0ABV3TZX4</accession>
<feature type="transmembrane region" description="Helical" evidence="1">
    <location>
        <begin position="14"/>
        <end position="35"/>
    </location>
</feature>
<proteinExistence type="predicted"/>
<comment type="caution">
    <text evidence="2">The sequence shown here is derived from an EMBL/GenBank/DDBJ whole genome shotgun (WGS) entry which is preliminary data.</text>
</comment>
<feature type="transmembrane region" description="Helical" evidence="1">
    <location>
        <begin position="388"/>
        <end position="408"/>
    </location>
</feature>
<gene>
    <name evidence="2" type="ORF">AB4875_16865</name>
</gene>
<dbReference type="RefSeq" id="WP_368377282.1">
    <property type="nucleotide sequence ID" value="NZ_JBFRYB010000002.1"/>
</dbReference>
<keyword evidence="1" id="KW-0812">Transmembrane</keyword>
<feature type="transmembrane region" description="Helical" evidence="1">
    <location>
        <begin position="216"/>
        <end position="237"/>
    </location>
</feature>
<reference evidence="2 3" key="1">
    <citation type="journal article" date="2011" name="Int. J. Syst. Evol. Microbiol.">
        <title>Zhongshania antarctica gen. nov., sp. nov. and Zhongshania guokunii sp. nov., gammaproteobacteria respectively isolated from coastal attached (fast) ice and surface seawater of the Antarctic.</title>
        <authorList>
            <person name="Li H.J."/>
            <person name="Zhang X.Y."/>
            <person name="Chen C.X."/>
            <person name="Zhang Y.J."/>
            <person name="Gao Z.M."/>
            <person name="Yu Y."/>
            <person name="Chen X.L."/>
            <person name="Chen B."/>
            <person name="Zhang Y.Z."/>
        </authorList>
    </citation>
    <scope>NUCLEOTIDE SEQUENCE [LARGE SCALE GENOMIC DNA]</scope>
    <source>
        <strain evidence="2 3">R06B22</strain>
    </source>
</reference>
<keyword evidence="1" id="KW-1133">Transmembrane helix</keyword>
<feature type="transmembrane region" description="Helical" evidence="1">
    <location>
        <begin position="193"/>
        <end position="210"/>
    </location>
</feature>
<organism evidence="2 3">
    <name type="scientific">Zhongshania arctica</name>
    <dbReference type="NCBI Taxonomy" id="3238302"/>
    <lineage>
        <taxon>Bacteria</taxon>
        <taxon>Pseudomonadati</taxon>
        <taxon>Pseudomonadota</taxon>
        <taxon>Gammaproteobacteria</taxon>
        <taxon>Cellvibrionales</taxon>
        <taxon>Spongiibacteraceae</taxon>
        <taxon>Zhongshania</taxon>
    </lineage>
</organism>
<evidence type="ECO:0000256" key="1">
    <source>
        <dbReference type="SAM" id="Phobius"/>
    </source>
</evidence>
<dbReference type="EMBL" id="JBFRYB010000002">
    <property type="protein sequence ID" value="MEX1667170.1"/>
    <property type="molecule type" value="Genomic_DNA"/>
</dbReference>
<keyword evidence="3" id="KW-1185">Reference proteome</keyword>
<dbReference type="Proteomes" id="UP001557484">
    <property type="component" value="Unassembled WGS sequence"/>
</dbReference>
<protein>
    <submittedName>
        <fullName evidence="2">DUF445 domain-containing protein</fullName>
    </submittedName>
</protein>